<dbReference type="RefSeq" id="WP_086414091.1">
    <property type="nucleotide sequence ID" value="NZ_JAWQCK010000011.1"/>
</dbReference>
<proteinExistence type="predicted"/>
<gene>
    <name evidence="1" type="ORF">BTTOUR_35350</name>
</gene>
<dbReference type="AlphaFoldDB" id="A0ABD5IAH6"/>
<protein>
    <submittedName>
        <fullName evidence="1">Uncharacterized protein</fullName>
    </submittedName>
</protein>
<evidence type="ECO:0000313" key="2">
    <source>
        <dbReference type="Proteomes" id="UP001272716"/>
    </source>
</evidence>
<evidence type="ECO:0000313" key="1">
    <source>
        <dbReference type="EMBL" id="MDW9214028.1"/>
    </source>
</evidence>
<organism evidence="1 2">
    <name type="scientific">Bacillus thuringiensis serovar toumanoffi</name>
    <dbReference type="NCBI Taxonomy" id="180862"/>
    <lineage>
        <taxon>Bacteria</taxon>
        <taxon>Bacillati</taxon>
        <taxon>Bacillota</taxon>
        <taxon>Bacilli</taxon>
        <taxon>Bacillales</taxon>
        <taxon>Bacillaceae</taxon>
        <taxon>Bacillus</taxon>
        <taxon>Bacillus cereus group</taxon>
    </lineage>
</organism>
<name>A0ABD5IAH6_BACTU</name>
<reference evidence="1 2" key="1">
    <citation type="submission" date="2023-10" db="EMBL/GenBank/DDBJ databases">
        <title>Draft Genome Sequence of Bacillus thuringiensis serovar. toumanoffi 4059: Identification of a Novel Cry Protein Candidate.</title>
        <authorList>
            <person name="Murdoch R.W."/>
            <person name="Gemler B."/>
            <person name="Heater B.S."/>
        </authorList>
    </citation>
    <scope>NUCLEOTIDE SEQUENCE [LARGE SCALE GENOMIC DNA]</scope>
    <source>
        <strain evidence="1 2">4059</strain>
    </source>
</reference>
<accession>A0ABD5IAH6</accession>
<sequence length="209" mass="24190">MNTVSDVFGNNENLKVFLKTAAQTAKILGVSKQRLGAIKKSGQLQPIYVSTQGDLYLLSDIYSYKNGFQVKRSEYHTKYMIYDLLLKKKKILVVGTIGQGKTHLTQIIKEELSEYMENISLYDWECEYLFVDMYNDLFNSTKGVIVTILGQNGIEGYKRFMANLSEEKVNTSLSEIPNFDVIIEVERGRNYKVIQVDDYFEHIYREMIL</sequence>
<dbReference type="EMBL" id="JAWQCK010000011">
    <property type="protein sequence ID" value="MDW9214028.1"/>
    <property type="molecule type" value="Genomic_DNA"/>
</dbReference>
<comment type="caution">
    <text evidence="1">The sequence shown here is derived from an EMBL/GenBank/DDBJ whole genome shotgun (WGS) entry which is preliminary data.</text>
</comment>
<dbReference type="Proteomes" id="UP001272716">
    <property type="component" value="Unassembled WGS sequence"/>
</dbReference>